<reference evidence="2" key="1">
    <citation type="journal article" date="2019" name="Int. J. Syst. Evol. Microbiol.">
        <title>The Global Catalogue of Microorganisms (GCM) 10K type strain sequencing project: providing services to taxonomists for standard genome sequencing and annotation.</title>
        <authorList>
            <consortium name="The Broad Institute Genomics Platform"/>
            <consortium name="The Broad Institute Genome Sequencing Center for Infectious Disease"/>
            <person name="Wu L."/>
            <person name="Ma J."/>
        </authorList>
    </citation>
    <scope>NUCLEOTIDE SEQUENCE [LARGE SCALE GENOMIC DNA]</scope>
    <source>
        <strain evidence="2">KCTC 52277</strain>
    </source>
</reference>
<name>A0ABV7GED1_9GAMM</name>
<protein>
    <recommendedName>
        <fullName evidence="3">Aminoglycoside phosphotransferase domain-containing protein</fullName>
    </recommendedName>
</protein>
<dbReference type="EMBL" id="JBHRTD010000012">
    <property type="protein sequence ID" value="MFC3138355.1"/>
    <property type="molecule type" value="Genomic_DNA"/>
</dbReference>
<organism evidence="1 2">
    <name type="scientific">Shewanella submarina</name>
    <dbReference type="NCBI Taxonomy" id="2016376"/>
    <lineage>
        <taxon>Bacteria</taxon>
        <taxon>Pseudomonadati</taxon>
        <taxon>Pseudomonadota</taxon>
        <taxon>Gammaproteobacteria</taxon>
        <taxon>Alteromonadales</taxon>
        <taxon>Shewanellaceae</taxon>
        <taxon>Shewanella</taxon>
    </lineage>
</organism>
<dbReference type="RefSeq" id="WP_248935592.1">
    <property type="nucleotide sequence ID" value="NZ_JAKILF010000003.1"/>
</dbReference>
<comment type="caution">
    <text evidence="1">The sequence shown here is derived from an EMBL/GenBank/DDBJ whole genome shotgun (WGS) entry which is preliminary data.</text>
</comment>
<dbReference type="Proteomes" id="UP001595621">
    <property type="component" value="Unassembled WGS sequence"/>
</dbReference>
<gene>
    <name evidence="1" type="ORF">ACFOE0_09190</name>
</gene>
<sequence length="378" mass="44810">MTHYSICSLFSSDQDSEEIAKYFFIVKKNGRDFWLIEDKFNSAVFLKSYPQITLKAKLYSILLKTIWYFRLQSIFFEKRAYMVSGDSDYEKICRRYTKVGVFFGTPGVNRKFVVVAQKKDGRTVYFKIPTSDESRDLVKNEVVSLQSIDPADLAPHLTPQVLNIEGANGFTEVSARTARISKKKKFSLLWDFYQKLSSKTIRRRDLNEVINELYDYLGDLKSEFPNNNYKFSDLTTKCKQQIEHLSTMSNYDIEMYKAHGDFTYWNMFIGRNEISVLDWELSSFKPKYFDLIHLIVSNSILVERKEKKAVYRELSSIFNEYFLVNNKEFQKYFRLYLLYQSTYYLNKYRSQLEPLHVQIFWQIETWAALLDSIGLDDD</sequence>
<dbReference type="Gene3D" id="3.90.1200.10">
    <property type="match status" value="1"/>
</dbReference>
<evidence type="ECO:0000313" key="1">
    <source>
        <dbReference type="EMBL" id="MFC3138355.1"/>
    </source>
</evidence>
<evidence type="ECO:0008006" key="3">
    <source>
        <dbReference type="Google" id="ProtNLM"/>
    </source>
</evidence>
<evidence type="ECO:0000313" key="2">
    <source>
        <dbReference type="Proteomes" id="UP001595621"/>
    </source>
</evidence>
<keyword evidence="2" id="KW-1185">Reference proteome</keyword>
<proteinExistence type="predicted"/>
<dbReference type="InterPro" id="IPR011009">
    <property type="entry name" value="Kinase-like_dom_sf"/>
</dbReference>
<accession>A0ABV7GED1</accession>
<dbReference type="SUPFAM" id="SSF56112">
    <property type="entry name" value="Protein kinase-like (PK-like)"/>
    <property type="match status" value="1"/>
</dbReference>